<dbReference type="AlphaFoldDB" id="A0A9D7FQH4"/>
<dbReference type="EMBL" id="JADRCQ010000001">
    <property type="protein sequence ID" value="MBK5071625.1"/>
    <property type="molecule type" value="Genomic_DNA"/>
</dbReference>
<comment type="caution">
    <text evidence="4">The sequence shown here is derived from an EMBL/GenBank/DDBJ whole genome shotgun (WGS) entry which is preliminary data.</text>
</comment>
<accession>A0A9D7FQH4</accession>
<keyword evidence="1" id="KW-0732">Signal</keyword>
<organism evidence="4 5">
    <name type="scientific">Limnobaculum xujianqingii</name>
    <dbReference type="NCBI Taxonomy" id="2738837"/>
    <lineage>
        <taxon>Bacteria</taxon>
        <taxon>Pseudomonadati</taxon>
        <taxon>Pseudomonadota</taxon>
        <taxon>Gammaproteobacteria</taxon>
        <taxon>Enterobacterales</taxon>
        <taxon>Budviciaceae</taxon>
        <taxon>Limnobaculum</taxon>
    </lineage>
</organism>
<dbReference type="Proteomes" id="UP000807542">
    <property type="component" value="Unassembled WGS sequence"/>
</dbReference>
<sequence length="175" mass="18702">MKQPVRIVAKWLTGIGLLLIGQTALAADNQCPDGQFNPYQTVCMCPNGGYVGPGERCSRKKSNQEPVLTKRWGAIAIDTSKSQAKWGFAHSTLNQADANRQALALCKLSTCKVVLTFQNSCGAIAVGGKGEGIWGGAVNIYKDKAMQQAADACYDKGAKDCYKWVTPQCAGSPIK</sequence>
<dbReference type="InterPro" id="IPR025240">
    <property type="entry name" value="DUF4189"/>
</dbReference>
<keyword evidence="6" id="KW-1185">Reference proteome</keyword>
<evidence type="ECO:0000313" key="6">
    <source>
        <dbReference type="Proteomes" id="UP001296969"/>
    </source>
</evidence>
<evidence type="ECO:0000313" key="3">
    <source>
        <dbReference type="EMBL" id="MBK5071625.1"/>
    </source>
</evidence>
<dbReference type="Proteomes" id="UP001296969">
    <property type="component" value="Unassembled WGS sequence"/>
</dbReference>
<evidence type="ECO:0000259" key="2">
    <source>
        <dbReference type="Pfam" id="PF13827"/>
    </source>
</evidence>
<evidence type="ECO:0000313" key="4">
    <source>
        <dbReference type="EMBL" id="MBK5174934.1"/>
    </source>
</evidence>
<name>A0A9D7FQH4_9GAMM</name>
<dbReference type="RefSeq" id="WP_228396959.1">
    <property type="nucleotide sequence ID" value="NZ_JADRCP010000001.1"/>
</dbReference>
<feature type="domain" description="DUF4189" evidence="2">
    <location>
        <begin position="72"/>
        <end position="162"/>
    </location>
</feature>
<dbReference type="EMBL" id="JADRCP010000001">
    <property type="protein sequence ID" value="MBK5174934.1"/>
    <property type="molecule type" value="Genomic_DNA"/>
</dbReference>
<feature type="chain" id="PRO_5039558081" evidence="1">
    <location>
        <begin position="27"/>
        <end position="175"/>
    </location>
</feature>
<protein>
    <submittedName>
        <fullName evidence="4">DUF4189 domain-containing protein</fullName>
    </submittedName>
</protein>
<dbReference type="Pfam" id="PF13827">
    <property type="entry name" value="DUF4189"/>
    <property type="match status" value="1"/>
</dbReference>
<evidence type="ECO:0000256" key="1">
    <source>
        <dbReference type="SAM" id="SignalP"/>
    </source>
</evidence>
<feature type="signal peptide" evidence="1">
    <location>
        <begin position="1"/>
        <end position="26"/>
    </location>
</feature>
<proteinExistence type="predicted"/>
<evidence type="ECO:0000313" key="5">
    <source>
        <dbReference type="Proteomes" id="UP000807542"/>
    </source>
</evidence>
<reference evidence="4 6" key="1">
    <citation type="submission" date="2020-11" db="EMBL/GenBank/DDBJ databases">
        <title>Insectihabitans protaetiae gen. nov. sp. nov. and Insectihabitans allomyrinae sp. nov., isolated from larvae of Protaetia brevitarsis seulensis and Allomyrina dichotoma, respectively.</title>
        <authorList>
            <person name="Lee S.D."/>
            <person name="Byeon Y.-S."/>
            <person name="Kim S.-M."/>
            <person name="Yang H.L."/>
            <person name="Kim I.S."/>
        </authorList>
    </citation>
    <scope>NUCLEOTIDE SEQUENCE</scope>
    <source>
        <strain evidence="4">CWB-B4</strain>
        <strain evidence="3 6">CWB-B43</strain>
    </source>
</reference>
<gene>
    <name evidence="4" type="ORF">I2492_01170</name>
    <name evidence="3" type="ORF">I2493_01170</name>
</gene>